<evidence type="ECO:0000313" key="2">
    <source>
        <dbReference type="EMBL" id="GFH48913.1"/>
    </source>
</evidence>
<proteinExistence type="predicted"/>
<feature type="chain" id="PRO_5042082313" evidence="1">
    <location>
        <begin position="22"/>
        <end position="404"/>
    </location>
</feature>
<accession>A0AAD3CNF9</accession>
<keyword evidence="1" id="KW-0732">Signal</keyword>
<reference evidence="2 3" key="1">
    <citation type="journal article" date="2021" name="Sci. Rep.">
        <title>The genome of the diatom Chaetoceros tenuissimus carries an ancient integrated fragment of an extant virus.</title>
        <authorList>
            <person name="Hongo Y."/>
            <person name="Kimura K."/>
            <person name="Takaki Y."/>
            <person name="Yoshida Y."/>
            <person name="Baba S."/>
            <person name="Kobayashi G."/>
            <person name="Nagasaki K."/>
            <person name="Hano T."/>
            <person name="Tomaru Y."/>
        </authorList>
    </citation>
    <scope>NUCLEOTIDE SEQUENCE [LARGE SCALE GENOMIC DNA]</scope>
    <source>
        <strain evidence="2 3">NIES-3715</strain>
    </source>
</reference>
<evidence type="ECO:0000313" key="3">
    <source>
        <dbReference type="Proteomes" id="UP001054902"/>
    </source>
</evidence>
<comment type="caution">
    <text evidence="2">The sequence shown here is derived from an EMBL/GenBank/DDBJ whole genome shotgun (WGS) entry which is preliminary data.</text>
</comment>
<sequence>MMGRYRVALVVTFLMAWQSHSFMIKISNNFCTRKNNVRHSFTEGNVQTVSDTDENLEVEKISNNIGLDGIYLVSLPPLSDDAPKIVRDVWKWKDIVLGDGRDYFIPRPRALKALSGLIINTQTANVKIKECAILSNCARLDILVSLDSGEEEADVKRIISAVVSSQLEVFQAKKTERNAFIEGVSSLLDLPGMVDETIDISVDITTELESLLEIKSEVDDILRHFSFVAAGLAQRASRPDRDVVFRPFSSRDAHIMLQLKRTAEVSKEFTTMKTIFDTALSSGKGARNPKECPSLNKLKGYDGEGKYSQAAPPKLAREVADDVVDLIIEPQVQKGLQRLRANAAASSITYLRSQAELLYNSDDKDSAKIVNRLLHEPTMKLRDGVEVDVVKIISSIQEELESKK</sequence>
<dbReference type="EMBL" id="BLLK01000029">
    <property type="protein sequence ID" value="GFH48913.1"/>
    <property type="molecule type" value="Genomic_DNA"/>
</dbReference>
<dbReference type="AlphaFoldDB" id="A0AAD3CNF9"/>
<protein>
    <submittedName>
        <fullName evidence="2">Uncharacterized protein</fullName>
    </submittedName>
</protein>
<organism evidence="2 3">
    <name type="scientific">Chaetoceros tenuissimus</name>
    <dbReference type="NCBI Taxonomy" id="426638"/>
    <lineage>
        <taxon>Eukaryota</taxon>
        <taxon>Sar</taxon>
        <taxon>Stramenopiles</taxon>
        <taxon>Ochrophyta</taxon>
        <taxon>Bacillariophyta</taxon>
        <taxon>Coscinodiscophyceae</taxon>
        <taxon>Chaetocerotophycidae</taxon>
        <taxon>Chaetocerotales</taxon>
        <taxon>Chaetocerotaceae</taxon>
        <taxon>Chaetoceros</taxon>
    </lineage>
</organism>
<feature type="signal peptide" evidence="1">
    <location>
        <begin position="1"/>
        <end position="21"/>
    </location>
</feature>
<name>A0AAD3CNF9_9STRA</name>
<dbReference type="Proteomes" id="UP001054902">
    <property type="component" value="Unassembled WGS sequence"/>
</dbReference>
<evidence type="ECO:0000256" key="1">
    <source>
        <dbReference type="SAM" id="SignalP"/>
    </source>
</evidence>
<gene>
    <name evidence="2" type="ORF">CTEN210_05389</name>
</gene>
<keyword evidence="3" id="KW-1185">Reference proteome</keyword>